<evidence type="ECO:0000313" key="4">
    <source>
        <dbReference type="Proteomes" id="UP000194280"/>
    </source>
</evidence>
<dbReference type="GO" id="GO:0005802">
    <property type="term" value="C:trans-Golgi network"/>
    <property type="evidence" value="ECO:0007669"/>
    <property type="project" value="TreeGrafter"/>
</dbReference>
<protein>
    <recommendedName>
        <fullName evidence="2">Trafficking protein particle complex II-specific subunit 65 IgD3 domain-containing protein</fullName>
    </recommendedName>
</protein>
<evidence type="ECO:0000313" key="3">
    <source>
        <dbReference type="EMBL" id="OTA33657.1"/>
    </source>
</evidence>
<dbReference type="PANTHER" id="PTHR28159:SF1">
    <property type="entry name" value="TRAFFICKING PROTEIN PARTICLE COMPLEX II-SPECIFIC SUBUNIT 65"/>
    <property type="match status" value="1"/>
</dbReference>
<dbReference type="PANTHER" id="PTHR28159">
    <property type="entry name" value="TRAFFICKING PROTEIN PARTICLE COMPLEX II-SPECIFIC SUBUNIT 65"/>
    <property type="match status" value="1"/>
</dbReference>
<dbReference type="PROSITE" id="PS00018">
    <property type="entry name" value="EF_HAND_1"/>
    <property type="match status" value="1"/>
</dbReference>
<evidence type="ECO:0000256" key="1">
    <source>
        <dbReference type="SAM" id="MobiDB-lite"/>
    </source>
</evidence>
<dbReference type="GO" id="GO:1990071">
    <property type="term" value="C:TRAPPII protein complex"/>
    <property type="evidence" value="ECO:0007669"/>
    <property type="project" value="InterPro"/>
</dbReference>
<feature type="region of interest" description="Disordered" evidence="1">
    <location>
        <begin position="444"/>
        <end position="480"/>
    </location>
</feature>
<accession>A0A1Z5TC93</accession>
<keyword evidence="4" id="KW-1185">Reference proteome</keyword>
<dbReference type="InterPro" id="IPR024662">
    <property type="entry name" value="Trs65"/>
</dbReference>
<feature type="region of interest" description="Disordered" evidence="1">
    <location>
        <begin position="357"/>
        <end position="401"/>
    </location>
</feature>
<feature type="region of interest" description="Disordered" evidence="1">
    <location>
        <begin position="567"/>
        <end position="591"/>
    </location>
</feature>
<dbReference type="InterPro" id="IPR018247">
    <property type="entry name" value="EF_Hand_1_Ca_BS"/>
</dbReference>
<proteinExistence type="predicted"/>
<dbReference type="Pfam" id="PF12735">
    <property type="entry name" value="IgD3_Trs65"/>
    <property type="match status" value="1"/>
</dbReference>
<dbReference type="InParanoid" id="A0A1Z5TC93"/>
<dbReference type="OrthoDB" id="5345392at2759"/>
<dbReference type="GO" id="GO:0006891">
    <property type="term" value="P:intra-Golgi vesicle-mediated transport"/>
    <property type="evidence" value="ECO:0007669"/>
    <property type="project" value="InterPro"/>
</dbReference>
<evidence type="ECO:0000259" key="2">
    <source>
        <dbReference type="Pfam" id="PF12735"/>
    </source>
</evidence>
<dbReference type="Proteomes" id="UP000194280">
    <property type="component" value="Unassembled WGS sequence"/>
</dbReference>
<gene>
    <name evidence="3" type="ORF">BTJ68_04730</name>
</gene>
<dbReference type="AlphaFoldDB" id="A0A1Z5TC93"/>
<dbReference type="EMBL" id="MUNK01000071">
    <property type="protein sequence ID" value="OTA33657.1"/>
    <property type="molecule type" value="Genomic_DNA"/>
</dbReference>
<comment type="caution">
    <text evidence="3">The sequence shown here is derived from an EMBL/GenBank/DDBJ whole genome shotgun (WGS) entry which is preliminary data.</text>
</comment>
<dbReference type="STRING" id="1157616.A0A1Z5TC93"/>
<dbReference type="InterPro" id="IPR055420">
    <property type="entry name" value="IgD3_Trs65"/>
</dbReference>
<sequence>MDLEEPSKERFFTLAKGAYLDVLLPKSSAFDAESLLQKGSADELGKVSVRRNLFFDEKASVQLVLKTPATREQVQSLLPHLEVALAAHATDAVPQAKGNNVSPSAKHDLTSITLAGSKASEALVVADYTYVVWKLELHIPWPRTRLQRPAIYFTATLILGNTASESTPKDSVKTFLPPYEPLPANVLQPLNSEASLKGKDIFLPEDRITKVAPKPPKKDESLRPVRGASKRAFPVMPALFTRMSYATVPDGIVATLTIETSHIVAGMFRLSKVDVTALLNDSSAETDKIIPGSLTALEWPLMMHPDEEVSLLYLIAPEDGLQLSAKTISLTVNVHATLELENGSRVNLDMVWHPEKHSLPTTHEPRYKWSPPSPHQSMPSTQNTAEASSSEKTPARSRSSVASDHGLIFVFTAPSPVKQQRDMQIKVQCTNNSRTSRNLAVIHDQSIRQQGLQSSDDSKSPVGVTSAHDDAVPNSKARSNVFCNSPDVRTGLLDPGATFETEMEFFVKDLGLLDLGSIRILDLDTNQTVDVSELPDIISVEASAEDPPFEPRGSVPRRDDAIGRQIASETERWRQETQQWMAHRAKSSTVE</sequence>
<feature type="domain" description="Trafficking protein particle complex II-specific subunit 65 IgD3" evidence="2">
    <location>
        <begin position="387"/>
        <end position="538"/>
    </location>
</feature>
<dbReference type="VEuPathDB" id="FungiDB:BTJ68_04730"/>
<feature type="compositionally biased region" description="Polar residues" evidence="1">
    <location>
        <begin position="375"/>
        <end position="401"/>
    </location>
</feature>
<organism evidence="3 4">
    <name type="scientific">Hortaea werneckii EXF-2000</name>
    <dbReference type="NCBI Taxonomy" id="1157616"/>
    <lineage>
        <taxon>Eukaryota</taxon>
        <taxon>Fungi</taxon>
        <taxon>Dikarya</taxon>
        <taxon>Ascomycota</taxon>
        <taxon>Pezizomycotina</taxon>
        <taxon>Dothideomycetes</taxon>
        <taxon>Dothideomycetidae</taxon>
        <taxon>Mycosphaerellales</taxon>
        <taxon>Teratosphaeriaceae</taxon>
        <taxon>Hortaea</taxon>
    </lineage>
</organism>
<reference evidence="3 4" key="1">
    <citation type="submission" date="2017-01" db="EMBL/GenBank/DDBJ databases">
        <title>The recent genome duplication of the halophilic yeast Hortaea werneckii: insights from long-read sequencing.</title>
        <authorList>
            <person name="Sinha S."/>
            <person name="Flibotte S."/>
            <person name="Neira M."/>
            <person name="Lenassi M."/>
            <person name="Gostincar C."/>
            <person name="Stajich J.E."/>
            <person name="Nislow C.E."/>
        </authorList>
    </citation>
    <scope>NUCLEOTIDE SEQUENCE [LARGE SCALE GENOMIC DNA]</scope>
    <source>
        <strain evidence="3 4">EXF-2000</strain>
    </source>
</reference>
<name>A0A1Z5TC93_HORWE</name>
<feature type="compositionally biased region" description="Basic and acidic residues" evidence="1">
    <location>
        <begin position="357"/>
        <end position="367"/>
    </location>
</feature>